<keyword evidence="1" id="KW-0472">Membrane</keyword>
<dbReference type="SUPFAM" id="SSF56801">
    <property type="entry name" value="Acetyl-CoA synthetase-like"/>
    <property type="match status" value="1"/>
</dbReference>
<name>A0A839SMM0_9PROT</name>
<accession>A0A839SMM0</accession>
<keyword evidence="1" id="KW-0812">Transmembrane</keyword>
<dbReference type="InterPro" id="IPR008407">
    <property type="entry name" value="Brnchd-chn_aa_trnsp_AzlD"/>
</dbReference>
<evidence type="ECO:0000313" key="3">
    <source>
        <dbReference type="Proteomes" id="UP000581135"/>
    </source>
</evidence>
<keyword evidence="1" id="KW-1133">Transmembrane helix</keyword>
<feature type="transmembrane region" description="Helical" evidence="1">
    <location>
        <begin position="40"/>
        <end position="61"/>
    </location>
</feature>
<proteinExistence type="predicted"/>
<keyword evidence="3" id="KW-1185">Reference proteome</keyword>
<comment type="caution">
    <text evidence="2">The sequence shown here is derived from an EMBL/GenBank/DDBJ whole genome shotgun (WGS) entry which is preliminary data.</text>
</comment>
<feature type="transmembrane region" description="Helical" evidence="1">
    <location>
        <begin position="73"/>
        <end position="89"/>
    </location>
</feature>
<sequence length="116" mass="12397">MSGLGFWTLAGVLTVGALATYFWRFIGVLLSGRIDPDSNLFEWVGAVAYALLAALIARMIVLPLGPPLTETPLTYRLTATGLALVIFFLTRRNILLGVAGGVAVLVMLSFSGWLTP</sequence>
<dbReference type="Pfam" id="PF05437">
    <property type="entry name" value="AzlD"/>
    <property type="match status" value="1"/>
</dbReference>
<gene>
    <name evidence="2" type="ORF">FHR98_000336</name>
</gene>
<feature type="transmembrane region" description="Helical" evidence="1">
    <location>
        <begin position="94"/>
        <end position="114"/>
    </location>
</feature>
<evidence type="ECO:0000313" key="2">
    <source>
        <dbReference type="EMBL" id="MBB3064071.1"/>
    </source>
</evidence>
<dbReference type="AlphaFoldDB" id="A0A839SMM0"/>
<feature type="transmembrane region" description="Helical" evidence="1">
    <location>
        <begin position="6"/>
        <end position="28"/>
    </location>
</feature>
<protein>
    <submittedName>
        <fullName evidence="2">Branched-subunit amino acid transport protein</fullName>
    </submittedName>
</protein>
<evidence type="ECO:0000256" key="1">
    <source>
        <dbReference type="SAM" id="Phobius"/>
    </source>
</evidence>
<dbReference type="EMBL" id="JACHXA010000001">
    <property type="protein sequence ID" value="MBB3064071.1"/>
    <property type="molecule type" value="Genomic_DNA"/>
</dbReference>
<dbReference type="Proteomes" id="UP000581135">
    <property type="component" value="Unassembled WGS sequence"/>
</dbReference>
<dbReference type="RefSeq" id="WP_183414887.1">
    <property type="nucleotide sequence ID" value="NZ_JACHXA010000001.1"/>
</dbReference>
<organism evidence="2 3">
    <name type="scientific">Limibacillus halophilus</name>
    <dbReference type="NCBI Taxonomy" id="1579333"/>
    <lineage>
        <taxon>Bacteria</taxon>
        <taxon>Pseudomonadati</taxon>
        <taxon>Pseudomonadota</taxon>
        <taxon>Alphaproteobacteria</taxon>
        <taxon>Rhodospirillales</taxon>
        <taxon>Rhodovibrionaceae</taxon>
        <taxon>Limibacillus</taxon>
    </lineage>
</organism>
<reference evidence="2 3" key="1">
    <citation type="submission" date="2020-08" db="EMBL/GenBank/DDBJ databases">
        <title>Genomic Encyclopedia of Type Strains, Phase III (KMG-III): the genomes of soil and plant-associated and newly described type strains.</title>
        <authorList>
            <person name="Whitman W."/>
        </authorList>
    </citation>
    <scope>NUCLEOTIDE SEQUENCE [LARGE SCALE GENOMIC DNA]</scope>
    <source>
        <strain evidence="2 3">CECT 8803</strain>
    </source>
</reference>